<proteinExistence type="predicted"/>
<evidence type="ECO:0000313" key="3">
    <source>
        <dbReference type="Proteomes" id="UP001501218"/>
    </source>
</evidence>
<feature type="region of interest" description="Disordered" evidence="1">
    <location>
        <begin position="101"/>
        <end position="139"/>
    </location>
</feature>
<sequence>MLADYRHSRDRLEQTHRELAAVTAEASNSDGTVRVVVGHRGVLREVVLADDVYRRLRPAELAATIVWLTGQAAATAAARAAEVLAAVLPAGTDPELLLGEVAAPEPEAEPDQRSRPAYDTTEEDLSQSSWLQSGPVKRT</sequence>
<gene>
    <name evidence="2" type="ORF">GCM10009854_14360</name>
</gene>
<organism evidence="2 3">
    <name type="scientific">Saccharopolyspora halophila</name>
    <dbReference type="NCBI Taxonomy" id="405551"/>
    <lineage>
        <taxon>Bacteria</taxon>
        <taxon>Bacillati</taxon>
        <taxon>Actinomycetota</taxon>
        <taxon>Actinomycetes</taxon>
        <taxon>Pseudonocardiales</taxon>
        <taxon>Pseudonocardiaceae</taxon>
        <taxon>Saccharopolyspora</taxon>
    </lineage>
</organism>
<reference evidence="3" key="1">
    <citation type="journal article" date="2019" name="Int. J. Syst. Evol. Microbiol.">
        <title>The Global Catalogue of Microorganisms (GCM) 10K type strain sequencing project: providing services to taxonomists for standard genome sequencing and annotation.</title>
        <authorList>
            <consortium name="The Broad Institute Genomics Platform"/>
            <consortium name="The Broad Institute Genome Sequencing Center for Infectious Disease"/>
            <person name="Wu L."/>
            <person name="Ma J."/>
        </authorList>
    </citation>
    <scope>NUCLEOTIDE SEQUENCE [LARGE SCALE GENOMIC DNA]</scope>
    <source>
        <strain evidence="3">JCM 16221</strain>
    </source>
</reference>
<dbReference type="InterPro" id="IPR036894">
    <property type="entry name" value="YbaB-like_sf"/>
</dbReference>
<dbReference type="Gene3D" id="3.30.1310.10">
    <property type="entry name" value="Nucleoid-associated protein YbaB-like domain"/>
    <property type="match status" value="1"/>
</dbReference>
<protein>
    <recommendedName>
        <fullName evidence="4">YbaB/EbfC family DNA-binding protein</fullName>
    </recommendedName>
</protein>
<accession>A0ABN3FX97</accession>
<evidence type="ECO:0000313" key="2">
    <source>
        <dbReference type="EMBL" id="GAA2339052.1"/>
    </source>
</evidence>
<name>A0ABN3FX97_9PSEU</name>
<evidence type="ECO:0008006" key="4">
    <source>
        <dbReference type="Google" id="ProtNLM"/>
    </source>
</evidence>
<dbReference type="InterPro" id="IPR004401">
    <property type="entry name" value="YbaB/EbfC"/>
</dbReference>
<comment type="caution">
    <text evidence="2">The sequence shown here is derived from an EMBL/GenBank/DDBJ whole genome shotgun (WGS) entry which is preliminary data.</text>
</comment>
<dbReference type="EMBL" id="BAAARA010000003">
    <property type="protein sequence ID" value="GAA2339052.1"/>
    <property type="molecule type" value="Genomic_DNA"/>
</dbReference>
<dbReference type="Proteomes" id="UP001501218">
    <property type="component" value="Unassembled WGS sequence"/>
</dbReference>
<keyword evidence="3" id="KW-1185">Reference proteome</keyword>
<dbReference type="Pfam" id="PF02575">
    <property type="entry name" value="YbaB_DNA_bd"/>
    <property type="match status" value="1"/>
</dbReference>
<evidence type="ECO:0000256" key="1">
    <source>
        <dbReference type="SAM" id="MobiDB-lite"/>
    </source>
</evidence>